<feature type="domain" description="Enoyl reductase (ER)" evidence="1">
    <location>
        <begin position="13"/>
        <end position="359"/>
    </location>
</feature>
<dbReference type="Pfam" id="PF00107">
    <property type="entry name" value="ADH_zinc_N"/>
    <property type="match status" value="1"/>
</dbReference>
<dbReference type="SUPFAM" id="SSF51735">
    <property type="entry name" value="NAD(P)-binding Rossmann-fold domains"/>
    <property type="match status" value="1"/>
</dbReference>
<dbReference type="InterPro" id="IPR047122">
    <property type="entry name" value="Trans-enoyl_RdTase-like"/>
</dbReference>
<dbReference type="InterPro" id="IPR011032">
    <property type="entry name" value="GroES-like_sf"/>
</dbReference>
<accession>A0AAD6VFJ8</accession>
<dbReference type="Gene3D" id="3.40.50.720">
    <property type="entry name" value="NAD(P)-binding Rossmann-like Domain"/>
    <property type="match status" value="1"/>
</dbReference>
<dbReference type="AlphaFoldDB" id="A0AAD6VFJ8"/>
<evidence type="ECO:0000313" key="3">
    <source>
        <dbReference type="Proteomes" id="UP001219525"/>
    </source>
</evidence>
<evidence type="ECO:0000259" key="1">
    <source>
        <dbReference type="SMART" id="SM00829"/>
    </source>
</evidence>
<proteinExistence type="predicted"/>
<dbReference type="Pfam" id="PF08240">
    <property type="entry name" value="ADH_N"/>
    <property type="match status" value="1"/>
</dbReference>
<sequence length="364" mass="38596">MPTHTAIAALAKGQLDAIQVETEKPGAGQVRIQVAYASMIAFDTYVTDRGHAVAEYPVILGLNVSGTVAEVGAGVPSLTAGDRVIGFSVFGHGRKDALKGTMQEFVVLPSYLCAKIPDTLALEAAATIPDNFITAFYTLFDQFSLPVPESFPAPSPPPNHDRPILIYGAGATGGQYALQLLCAAGYTNVVATASAKHHALLRSLGAKHVFDYRSSTLAADIARAVGGAVELAMDAITAEGTIARIAQVLSPRGTVALLLPIKEGDAVAVGDAPMHWEIRAGRNPFSAETKIAYVRTFLYANNEFLKENLMPKILPQLLAAGIIQPNRTRLLDQGTFKERVAAGLDLLRNNQVSGEKIIVKVALD</sequence>
<protein>
    <submittedName>
        <fullName evidence="2">Chaperonin 10-like protein</fullName>
    </submittedName>
</protein>
<dbReference type="InterPro" id="IPR020843">
    <property type="entry name" value="ER"/>
</dbReference>
<dbReference type="InterPro" id="IPR013154">
    <property type="entry name" value="ADH-like_N"/>
</dbReference>
<keyword evidence="3" id="KW-1185">Reference proteome</keyword>
<dbReference type="SUPFAM" id="SSF50129">
    <property type="entry name" value="GroES-like"/>
    <property type="match status" value="1"/>
</dbReference>
<dbReference type="EMBL" id="JARJCW010000028">
    <property type="protein sequence ID" value="KAJ7210521.1"/>
    <property type="molecule type" value="Genomic_DNA"/>
</dbReference>
<comment type="caution">
    <text evidence="2">The sequence shown here is derived from an EMBL/GenBank/DDBJ whole genome shotgun (WGS) entry which is preliminary data.</text>
</comment>
<organism evidence="2 3">
    <name type="scientific">Mycena pura</name>
    <dbReference type="NCBI Taxonomy" id="153505"/>
    <lineage>
        <taxon>Eukaryota</taxon>
        <taxon>Fungi</taxon>
        <taxon>Dikarya</taxon>
        <taxon>Basidiomycota</taxon>
        <taxon>Agaricomycotina</taxon>
        <taxon>Agaricomycetes</taxon>
        <taxon>Agaricomycetidae</taxon>
        <taxon>Agaricales</taxon>
        <taxon>Marasmiineae</taxon>
        <taxon>Mycenaceae</taxon>
        <taxon>Mycena</taxon>
    </lineage>
</organism>
<dbReference type="SMART" id="SM00829">
    <property type="entry name" value="PKS_ER"/>
    <property type="match status" value="1"/>
</dbReference>
<reference evidence="2" key="1">
    <citation type="submission" date="2023-03" db="EMBL/GenBank/DDBJ databases">
        <title>Massive genome expansion in bonnet fungi (Mycena s.s.) driven by repeated elements and novel gene families across ecological guilds.</title>
        <authorList>
            <consortium name="Lawrence Berkeley National Laboratory"/>
            <person name="Harder C.B."/>
            <person name="Miyauchi S."/>
            <person name="Viragh M."/>
            <person name="Kuo A."/>
            <person name="Thoen E."/>
            <person name="Andreopoulos B."/>
            <person name="Lu D."/>
            <person name="Skrede I."/>
            <person name="Drula E."/>
            <person name="Henrissat B."/>
            <person name="Morin E."/>
            <person name="Kohler A."/>
            <person name="Barry K."/>
            <person name="LaButti K."/>
            <person name="Morin E."/>
            <person name="Salamov A."/>
            <person name="Lipzen A."/>
            <person name="Mereny Z."/>
            <person name="Hegedus B."/>
            <person name="Baldrian P."/>
            <person name="Stursova M."/>
            <person name="Weitz H."/>
            <person name="Taylor A."/>
            <person name="Grigoriev I.V."/>
            <person name="Nagy L.G."/>
            <person name="Martin F."/>
            <person name="Kauserud H."/>
        </authorList>
    </citation>
    <scope>NUCLEOTIDE SEQUENCE</scope>
    <source>
        <strain evidence="2">9144</strain>
    </source>
</reference>
<dbReference type="CDD" id="cd08249">
    <property type="entry name" value="enoyl_reductase_like"/>
    <property type="match status" value="1"/>
</dbReference>
<dbReference type="Proteomes" id="UP001219525">
    <property type="component" value="Unassembled WGS sequence"/>
</dbReference>
<dbReference type="PANTHER" id="PTHR45348">
    <property type="entry name" value="HYPOTHETICAL OXIDOREDUCTASE (EUROFUNG)"/>
    <property type="match status" value="1"/>
</dbReference>
<gene>
    <name evidence="2" type="ORF">GGX14DRAFT_450950</name>
</gene>
<name>A0AAD6VFJ8_9AGAR</name>
<dbReference type="InterPro" id="IPR036291">
    <property type="entry name" value="NAD(P)-bd_dom_sf"/>
</dbReference>
<evidence type="ECO:0000313" key="2">
    <source>
        <dbReference type="EMBL" id="KAJ7210521.1"/>
    </source>
</evidence>
<dbReference type="InterPro" id="IPR013149">
    <property type="entry name" value="ADH-like_C"/>
</dbReference>
<dbReference type="PANTHER" id="PTHR45348:SF3">
    <property type="entry name" value="ENOYL REDUCTASE (ER) DOMAIN-CONTAINING PROTEIN"/>
    <property type="match status" value="1"/>
</dbReference>
<dbReference type="Gene3D" id="3.90.180.10">
    <property type="entry name" value="Medium-chain alcohol dehydrogenases, catalytic domain"/>
    <property type="match status" value="1"/>
</dbReference>
<dbReference type="GO" id="GO:0016651">
    <property type="term" value="F:oxidoreductase activity, acting on NAD(P)H"/>
    <property type="evidence" value="ECO:0007669"/>
    <property type="project" value="InterPro"/>
</dbReference>